<reference evidence="2" key="1">
    <citation type="journal article" date="2024" name="Proc. Natl. Acad. Sci. U.S.A.">
        <title>Extraordinary preservation of gene collinearity over three hundred million years revealed in homosporous lycophytes.</title>
        <authorList>
            <person name="Li C."/>
            <person name="Wickell D."/>
            <person name="Kuo L.Y."/>
            <person name="Chen X."/>
            <person name="Nie B."/>
            <person name="Liao X."/>
            <person name="Peng D."/>
            <person name="Ji J."/>
            <person name="Jenkins J."/>
            <person name="Williams M."/>
            <person name="Shu S."/>
            <person name="Plott C."/>
            <person name="Barry K."/>
            <person name="Rajasekar S."/>
            <person name="Grimwood J."/>
            <person name="Han X."/>
            <person name="Sun S."/>
            <person name="Hou Z."/>
            <person name="He W."/>
            <person name="Dai G."/>
            <person name="Sun C."/>
            <person name="Schmutz J."/>
            <person name="Leebens-Mack J.H."/>
            <person name="Li F.W."/>
            <person name="Wang L."/>
        </authorList>
    </citation>
    <scope>NUCLEOTIDE SEQUENCE [LARGE SCALE GENOMIC DNA]</scope>
    <source>
        <strain evidence="2">cv. PW_Plant_1</strain>
    </source>
</reference>
<name>A0ACC2CHP9_DIPCM</name>
<organism evidence="1 2">
    <name type="scientific">Diphasiastrum complanatum</name>
    <name type="common">Issler's clubmoss</name>
    <name type="synonym">Lycopodium complanatum</name>
    <dbReference type="NCBI Taxonomy" id="34168"/>
    <lineage>
        <taxon>Eukaryota</taxon>
        <taxon>Viridiplantae</taxon>
        <taxon>Streptophyta</taxon>
        <taxon>Embryophyta</taxon>
        <taxon>Tracheophyta</taxon>
        <taxon>Lycopodiopsida</taxon>
        <taxon>Lycopodiales</taxon>
        <taxon>Lycopodiaceae</taxon>
        <taxon>Lycopodioideae</taxon>
        <taxon>Diphasiastrum</taxon>
    </lineage>
</organism>
<comment type="caution">
    <text evidence="1">The sequence shown here is derived from an EMBL/GenBank/DDBJ whole genome shotgun (WGS) entry which is preliminary data.</text>
</comment>
<keyword evidence="2" id="KW-1185">Reference proteome</keyword>
<accession>A0ACC2CHP9</accession>
<protein>
    <submittedName>
        <fullName evidence="1">Uncharacterized protein</fullName>
    </submittedName>
</protein>
<evidence type="ECO:0000313" key="1">
    <source>
        <dbReference type="EMBL" id="KAJ7541480.1"/>
    </source>
</evidence>
<sequence>MNSMISLWPSTHSSHRLLCSVGSSTSLHILKNKGFYTVSAFNPRKGLSPDSLLHYFEKFLSVSCISRQGRNSPLLSCRAVYSGAAASVQTVEELPPKLQDIVKLFETVSDPRAKYEQLLYYAKKLKPLAQEFRTKENKVEGCVSQVWVRAILGEGDKVYFEAESDSVLTKGLAALLVEGLSGSTVSEILKTSPDFIQLLGLKQSLTPSRSNGFFNMFKLMQKKALQLYMQAEAQRTSGHNLEQNSPTADDDSVANSNAAADDVDPAADYHRSSQGQERGSRKERIARKLEAALMPTLLEVEDVSHEHAGHAGVQGSSGETHFNLKVVSSKFEGRSLVKRHRLVYELLQEELETGLHALSIVAKTPSEVDKV</sequence>
<evidence type="ECO:0000313" key="2">
    <source>
        <dbReference type="Proteomes" id="UP001162992"/>
    </source>
</evidence>
<dbReference type="EMBL" id="CM055101">
    <property type="protein sequence ID" value="KAJ7541480.1"/>
    <property type="molecule type" value="Genomic_DNA"/>
</dbReference>
<gene>
    <name evidence="1" type="ORF">O6H91_10G061500</name>
</gene>
<proteinExistence type="predicted"/>
<dbReference type="Proteomes" id="UP001162992">
    <property type="component" value="Chromosome 10"/>
</dbReference>